<evidence type="ECO:0000256" key="6">
    <source>
        <dbReference type="ARBA" id="ARBA00023126"/>
    </source>
</evidence>
<dbReference type="InterPro" id="IPR006115">
    <property type="entry name" value="6PGDH_NADP-bd"/>
</dbReference>
<comment type="function">
    <text evidence="7">Catalyzes the oxidative decarboxylation of 6-phosphogluconate to ribulose 5-phosphate and CO(2), with concomitant reduction of NADP to NADPH.</text>
</comment>
<name>A0A1I4L2D2_9FIRM</name>
<dbReference type="Pfam" id="PF03446">
    <property type="entry name" value="NAD_binding_2"/>
    <property type="match status" value="1"/>
</dbReference>
<dbReference type="NCBIfam" id="NF006765">
    <property type="entry name" value="PRK09287.1"/>
    <property type="match status" value="1"/>
</dbReference>
<keyword evidence="5 11" id="KW-0311">Gluconate utilization</keyword>
<dbReference type="InterPro" id="IPR013328">
    <property type="entry name" value="6PGD_dom2"/>
</dbReference>
<evidence type="ECO:0000256" key="7">
    <source>
        <dbReference type="PIRNR" id="PIRNR000109"/>
    </source>
</evidence>
<dbReference type="NCBIfam" id="TIGR00873">
    <property type="entry name" value="gnd"/>
    <property type="match status" value="1"/>
</dbReference>
<feature type="binding site" description="in other chain" evidence="9">
    <location>
        <position position="190"/>
    </location>
    <ligand>
        <name>substrate</name>
        <note>ligand shared between dimeric partners</note>
    </ligand>
</feature>
<evidence type="ECO:0000256" key="10">
    <source>
        <dbReference type="PIRSR" id="PIRSR000109-3"/>
    </source>
</evidence>
<dbReference type="GO" id="GO:0050661">
    <property type="term" value="F:NADP binding"/>
    <property type="evidence" value="ECO:0007669"/>
    <property type="project" value="InterPro"/>
</dbReference>
<evidence type="ECO:0000256" key="2">
    <source>
        <dbReference type="ARBA" id="ARBA00011738"/>
    </source>
</evidence>
<protein>
    <recommendedName>
        <fullName evidence="7 11">6-phosphogluconate dehydrogenase, decarboxylating</fullName>
        <ecNumber evidence="7 11">1.1.1.44</ecNumber>
    </recommendedName>
</protein>
<dbReference type="InterPro" id="IPR008927">
    <property type="entry name" value="6-PGluconate_DH-like_C_sf"/>
</dbReference>
<feature type="binding site" description="in other chain" evidence="9">
    <location>
        <begin position="185"/>
        <end position="186"/>
    </location>
    <ligand>
        <name>substrate</name>
        <note>ligand shared between dimeric partners</note>
    </ligand>
</feature>
<feature type="binding site" description="in other chain" evidence="9">
    <location>
        <position position="259"/>
    </location>
    <ligand>
        <name>substrate</name>
        <note>ligand shared between dimeric partners</note>
    </ligand>
</feature>
<dbReference type="PANTHER" id="PTHR11811">
    <property type="entry name" value="6-PHOSPHOGLUCONATE DEHYDROGENASE"/>
    <property type="match status" value="1"/>
</dbReference>
<dbReference type="InterPro" id="IPR006113">
    <property type="entry name" value="6PGDH_Gnd/GntZ"/>
</dbReference>
<dbReference type="FunFam" id="3.40.50.720:FF:000007">
    <property type="entry name" value="6-phosphogluconate dehydrogenase, decarboxylating"/>
    <property type="match status" value="1"/>
</dbReference>
<evidence type="ECO:0000256" key="11">
    <source>
        <dbReference type="RuleBase" id="RU000485"/>
    </source>
</evidence>
<dbReference type="Gene3D" id="1.10.1040.10">
    <property type="entry name" value="N-(1-d-carboxylethyl)-l-norvaline Dehydrogenase, domain 2"/>
    <property type="match status" value="1"/>
</dbReference>
<dbReference type="EC" id="1.1.1.44" evidence="7 11"/>
<sequence length="466" mass="51612">MDNYQFGLIGLSVMGQNLALNIAKNYSLAVYNRTDSKTKDFIENKVTSEQIKATYQIKDFINSLQKPRKIMLMIKAGKPVDLVIDSLLPFLEKDDIIIDGGNSHFSDTEKRLENLADKGIRYLGVGISGGEAGALHGPSIMPGGNKSAYEEIAEILQSAAAKTEQGNCVGYLGPRSAGHYVKMVHNGIEYGIMEATAEIYDFLRKVLNFKPAEIGHLFADWNQDFSAYLMEITAEIMEKDDPETGEKLINIILDKAKQKGTGKWSVESALELGVAIPTINAGVNARLLSALKTERTANSQHFPQPDQPEVQAAEIIPQLKSLLYLTTIVAYAEGFKLLTAASQEYEYQLNYQEIARIWEAGCIIRSGLLEKIRSAYLNQPELTTLLTSSEFKQDLISAAKAAPQIFSLAAQAELPLPALQAAFNYFNSLKSAELPANLIQAQRDFFGAHTYQRKDKTGVFHTEWEK</sequence>
<evidence type="ECO:0000313" key="13">
    <source>
        <dbReference type="EMBL" id="SFL85145.1"/>
    </source>
</evidence>
<evidence type="ECO:0000259" key="12">
    <source>
        <dbReference type="SMART" id="SM01350"/>
    </source>
</evidence>
<dbReference type="FunFam" id="1.10.1040.10:FF:000032">
    <property type="entry name" value="6-phosphogluconate dehydrogenase, decarboxylating"/>
    <property type="match status" value="1"/>
</dbReference>
<dbReference type="AlphaFoldDB" id="A0A1I4L2D2"/>
<dbReference type="FunFam" id="1.20.5.320:FF:000001">
    <property type="entry name" value="6-phosphogluconate dehydrogenase, decarboxylating"/>
    <property type="match status" value="1"/>
</dbReference>
<dbReference type="Gene3D" id="1.20.5.320">
    <property type="entry name" value="6-Phosphogluconate Dehydrogenase, domain 3"/>
    <property type="match status" value="1"/>
</dbReference>
<dbReference type="PRINTS" id="PR00076">
    <property type="entry name" value="6PGDHDRGNASE"/>
</dbReference>
<dbReference type="InterPro" id="IPR006183">
    <property type="entry name" value="Pgluconate_DH"/>
</dbReference>
<evidence type="ECO:0000256" key="4">
    <source>
        <dbReference type="ARBA" id="ARBA00023002"/>
    </source>
</evidence>
<organism evidence="13 14">
    <name type="scientific">Halanaerobium salsuginis</name>
    <dbReference type="NCBI Taxonomy" id="29563"/>
    <lineage>
        <taxon>Bacteria</taxon>
        <taxon>Bacillati</taxon>
        <taxon>Bacillota</taxon>
        <taxon>Clostridia</taxon>
        <taxon>Halanaerobiales</taxon>
        <taxon>Halanaerobiaceae</taxon>
        <taxon>Halanaerobium</taxon>
    </lineage>
</organism>
<feature type="binding site" evidence="9">
    <location>
        <position position="449"/>
    </location>
    <ligand>
        <name>substrate</name>
        <note>ligand shared between dimeric partners</note>
    </ligand>
</feature>
<feature type="binding site" description="in other chain" evidence="9">
    <location>
        <position position="286"/>
    </location>
    <ligand>
        <name>substrate</name>
        <note>ligand shared between dimeric partners</note>
    </ligand>
</feature>
<proteinExistence type="inferred from homology"/>
<dbReference type="SUPFAM" id="SSF51735">
    <property type="entry name" value="NAD(P)-binding Rossmann-fold domains"/>
    <property type="match status" value="1"/>
</dbReference>
<dbReference type="OrthoDB" id="9804542at2"/>
<comment type="similarity">
    <text evidence="1 7 11">Belongs to the 6-phosphogluconate dehydrogenase family.</text>
</comment>
<dbReference type="Pfam" id="PF00393">
    <property type="entry name" value="6PGD"/>
    <property type="match status" value="1"/>
</dbReference>
<dbReference type="InterPro" id="IPR036291">
    <property type="entry name" value="NAD(P)-bd_dom_sf"/>
</dbReference>
<dbReference type="SMART" id="SM01350">
    <property type="entry name" value="6PGD"/>
    <property type="match status" value="1"/>
</dbReference>
<gene>
    <name evidence="13" type="ORF">SAMN02983006_02191</name>
</gene>
<accession>A0A1I4L2D2</accession>
<dbReference type="EMBL" id="FOTI01000036">
    <property type="protein sequence ID" value="SFL85145.1"/>
    <property type="molecule type" value="Genomic_DNA"/>
</dbReference>
<feature type="active site" description="Proton donor" evidence="8">
    <location>
        <position position="189"/>
    </location>
</feature>
<dbReference type="InterPro" id="IPR006114">
    <property type="entry name" value="6PGDH_C"/>
</dbReference>
<dbReference type="Proteomes" id="UP000199006">
    <property type="component" value="Unassembled WGS sequence"/>
</dbReference>
<evidence type="ECO:0000256" key="3">
    <source>
        <dbReference type="ARBA" id="ARBA00022857"/>
    </source>
</evidence>
<dbReference type="GO" id="GO:0006098">
    <property type="term" value="P:pentose-phosphate shunt"/>
    <property type="evidence" value="ECO:0007669"/>
    <property type="project" value="UniProtKB-UniPathway"/>
</dbReference>
<feature type="domain" description="6-phosphogluconate dehydrogenase C-terminal" evidence="12">
    <location>
        <begin position="178"/>
        <end position="465"/>
    </location>
</feature>
<dbReference type="PIRSF" id="PIRSF000109">
    <property type="entry name" value="6PGD"/>
    <property type="match status" value="1"/>
</dbReference>
<dbReference type="Gene3D" id="3.40.50.720">
    <property type="entry name" value="NAD(P)-binding Rossmann-like Domain"/>
    <property type="match status" value="1"/>
</dbReference>
<feature type="binding site" description="in other chain" evidence="9">
    <location>
        <position position="102"/>
    </location>
    <ligand>
        <name>substrate</name>
        <note>ligand shared between dimeric partners</note>
    </ligand>
</feature>
<comment type="pathway">
    <text evidence="7 11">Carbohydrate degradation; pentose phosphate pathway; D-ribulose 5-phosphate from D-glucose 6-phosphate (oxidative stage): step 3/3.</text>
</comment>
<keyword evidence="3 7" id="KW-0521">NADP</keyword>
<feature type="active site" description="Proton acceptor" evidence="8">
    <location>
        <position position="182"/>
    </location>
</feature>
<dbReference type="STRING" id="29563.SAMN02983006_02191"/>
<evidence type="ECO:0000256" key="9">
    <source>
        <dbReference type="PIRSR" id="PIRSR000109-2"/>
    </source>
</evidence>
<evidence type="ECO:0000256" key="1">
    <source>
        <dbReference type="ARBA" id="ARBA00008419"/>
    </source>
</evidence>
<feature type="binding site" evidence="10">
    <location>
        <begin position="74"/>
        <end position="76"/>
    </location>
    <ligand>
        <name>NADP(+)</name>
        <dbReference type="ChEBI" id="CHEBI:58349"/>
    </ligand>
</feature>
<feature type="binding site" description="in other chain" evidence="9">
    <location>
        <begin position="128"/>
        <end position="130"/>
    </location>
    <ligand>
        <name>substrate</name>
        <note>ligand shared between dimeric partners</note>
    </ligand>
</feature>
<dbReference type="SUPFAM" id="SSF48179">
    <property type="entry name" value="6-phosphogluconate dehydrogenase C-terminal domain-like"/>
    <property type="match status" value="1"/>
</dbReference>
<keyword evidence="14" id="KW-1185">Reference proteome</keyword>
<evidence type="ECO:0000313" key="14">
    <source>
        <dbReference type="Proteomes" id="UP000199006"/>
    </source>
</evidence>
<keyword evidence="6 7" id="KW-0570">Pentose shunt</keyword>
<evidence type="ECO:0000256" key="5">
    <source>
        <dbReference type="ARBA" id="ARBA00023064"/>
    </source>
</evidence>
<dbReference type="GO" id="GO:0019521">
    <property type="term" value="P:D-gluconate metabolic process"/>
    <property type="evidence" value="ECO:0007669"/>
    <property type="project" value="UniProtKB-KW"/>
</dbReference>
<feature type="binding site" evidence="10">
    <location>
        <position position="102"/>
    </location>
    <ligand>
        <name>NADP(+)</name>
        <dbReference type="ChEBI" id="CHEBI:58349"/>
    </ligand>
</feature>
<keyword evidence="4 7" id="KW-0560">Oxidoreductase</keyword>
<reference evidence="13 14" key="1">
    <citation type="submission" date="2016-10" db="EMBL/GenBank/DDBJ databases">
        <authorList>
            <person name="de Groot N.N."/>
        </authorList>
    </citation>
    <scope>NUCLEOTIDE SEQUENCE [LARGE SCALE GENOMIC DNA]</scope>
    <source>
        <strain evidence="13 14">ATCC 51327</strain>
    </source>
</reference>
<comment type="subunit">
    <text evidence="2 7">Homodimer.</text>
</comment>
<dbReference type="RefSeq" id="WP_089862234.1">
    <property type="nucleotide sequence ID" value="NZ_FOTI01000036.1"/>
</dbReference>
<feature type="binding site" evidence="10">
    <location>
        <begin position="32"/>
        <end position="34"/>
    </location>
    <ligand>
        <name>NADP(+)</name>
        <dbReference type="ChEBI" id="CHEBI:58349"/>
    </ligand>
</feature>
<feature type="binding site" evidence="10">
    <location>
        <begin position="10"/>
        <end position="15"/>
    </location>
    <ligand>
        <name>NADP(+)</name>
        <dbReference type="ChEBI" id="CHEBI:58349"/>
    </ligand>
</feature>
<dbReference type="GO" id="GO:0004616">
    <property type="term" value="F:phosphogluconate dehydrogenase (decarboxylating) activity"/>
    <property type="evidence" value="ECO:0007669"/>
    <property type="project" value="UniProtKB-EC"/>
</dbReference>
<feature type="binding site" evidence="9">
    <location>
        <position position="443"/>
    </location>
    <ligand>
        <name>substrate</name>
        <note>ligand shared between dimeric partners</note>
    </ligand>
</feature>
<comment type="catalytic activity">
    <reaction evidence="7 11">
        <text>6-phospho-D-gluconate + NADP(+) = D-ribulose 5-phosphate + CO2 + NADPH</text>
        <dbReference type="Rhea" id="RHEA:10116"/>
        <dbReference type="ChEBI" id="CHEBI:16526"/>
        <dbReference type="ChEBI" id="CHEBI:57783"/>
        <dbReference type="ChEBI" id="CHEBI:58121"/>
        <dbReference type="ChEBI" id="CHEBI:58349"/>
        <dbReference type="ChEBI" id="CHEBI:58759"/>
        <dbReference type="EC" id="1.1.1.44"/>
    </reaction>
</comment>
<dbReference type="UniPathway" id="UPA00115">
    <property type="reaction ID" value="UER00410"/>
</dbReference>
<evidence type="ECO:0000256" key="8">
    <source>
        <dbReference type="PIRSR" id="PIRSR000109-1"/>
    </source>
</evidence>